<dbReference type="AlphaFoldDB" id="A0A9N9QDS4"/>
<dbReference type="OrthoDB" id="10375927at2759"/>
<dbReference type="EMBL" id="CAJVRM010000742">
    <property type="protein sequence ID" value="CAG8983851.1"/>
    <property type="molecule type" value="Genomic_DNA"/>
</dbReference>
<gene>
    <name evidence="2" type="ORF">HYALB_00005489</name>
</gene>
<accession>A0A9N9QDS4</accession>
<proteinExistence type="predicted"/>
<feature type="compositionally biased region" description="Low complexity" evidence="1">
    <location>
        <begin position="331"/>
        <end position="341"/>
    </location>
</feature>
<feature type="compositionally biased region" description="Low complexity" evidence="1">
    <location>
        <begin position="115"/>
        <end position="137"/>
    </location>
</feature>
<protein>
    <submittedName>
        <fullName evidence="2">Uncharacterized protein</fullName>
    </submittedName>
</protein>
<evidence type="ECO:0000313" key="3">
    <source>
        <dbReference type="Proteomes" id="UP000701801"/>
    </source>
</evidence>
<evidence type="ECO:0000313" key="2">
    <source>
        <dbReference type="EMBL" id="CAG8983851.1"/>
    </source>
</evidence>
<dbReference type="Proteomes" id="UP000701801">
    <property type="component" value="Unassembled WGS sequence"/>
</dbReference>
<reference evidence="2" key="1">
    <citation type="submission" date="2021-07" db="EMBL/GenBank/DDBJ databases">
        <authorList>
            <person name="Durling M."/>
        </authorList>
    </citation>
    <scope>NUCLEOTIDE SEQUENCE</scope>
</reference>
<feature type="compositionally biased region" description="Low complexity" evidence="1">
    <location>
        <begin position="16"/>
        <end position="50"/>
    </location>
</feature>
<feature type="compositionally biased region" description="Polar residues" evidence="1">
    <location>
        <begin position="294"/>
        <end position="315"/>
    </location>
</feature>
<evidence type="ECO:0000256" key="1">
    <source>
        <dbReference type="SAM" id="MobiDB-lite"/>
    </source>
</evidence>
<feature type="compositionally biased region" description="Polar residues" evidence="1">
    <location>
        <begin position="93"/>
        <end position="114"/>
    </location>
</feature>
<feature type="region of interest" description="Disordered" evidence="1">
    <location>
        <begin position="1"/>
        <end position="80"/>
    </location>
</feature>
<comment type="caution">
    <text evidence="2">The sequence shown here is derived from an EMBL/GenBank/DDBJ whole genome shotgun (WGS) entry which is preliminary data.</text>
</comment>
<organism evidence="2 3">
    <name type="scientific">Hymenoscyphus albidus</name>
    <dbReference type="NCBI Taxonomy" id="595503"/>
    <lineage>
        <taxon>Eukaryota</taxon>
        <taxon>Fungi</taxon>
        <taxon>Dikarya</taxon>
        <taxon>Ascomycota</taxon>
        <taxon>Pezizomycotina</taxon>
        <taxon>Leotiomycetes</taxon>
        <taxon>Helotiales</taxon>
        <taxon>Helotiaceae</taxon>
        <taxon>Hymenoscyphus</taxon>
    </lineage>
</organism>
<feature type="region of interest" description="Disordered" evidence="1">
    <location>
        <begin position="92"/>
        <end position="144"/>
    </location>
</feature>
<feature type="compositionally biased region" description="Low complexity" evidence="1">
    <location>
        <begin position="65"/>
        <end position="80"/>
    </location>
</feature>
<sequence>MLYPSPPPLGTQTVHTPSSPCTPGTSPTIYTPSASESSSAPGTGTPSSTRSPPPAPINLRVSWESLSTTAASDSTAPQTSTALVLHSPRVASDSISPHTSTTLVPYTPTSSRVATPSTNSSSRSSSTPTIIHTPTSSQASGNPFPRSLAAHLNLAAMPEVPSSPVSIPESEPRGKAGEIRMLGAYLSYKKPHPPAHVLEMLCEDTGLSEIQVLAFWQLEWLRTKWGAEIWDTLDIHCKKNQRFIHNSRAKDEFALKTGIDIRYIREFCSLKKVYEDPTTMEEVQVHSGFAHPQQVASPGTIDSSSITERQRSAGTATPGVASKHSDDHSTVRGVSGVSGSREGFDEEGECRKDEDNSESLGSDLAAVSLDDVRVPYGGWGEFMNEE</sequence>
<name>A0A9N9QDS4_9HELO</name>
<keyword evidence="3" id="KW-1185">Reference proteome</keyword>
<feature type="region of interest" description="Disordered" evidence="1">
    <location>
        <begin position="288"/>
        <end position="364"/>
    </location>
</feature>